<dbReference type="GO" id="GO:0006508">
    <property type="term" value="P:proteolysis"/>
    <property type="evidence" value="ECO:0007669"/>
    <property type="project" value="UniProtKB-KW"/>
</dbReference>
<evidence type="ECO:0000313" key="10">
    <source>
        <dbReference type="Proteomes" id="UP000494260"/>
    </source>
</evidence>
<evidence type="ECO:0000256" key="4">
    <source>
        <dbReference type="ARBA" id="ARBA00022825"/>
    </source>
</evidence>
<feature type="active site" description="Charge relay system" evidence="5">
    <location>
        <position position="300"/>
    </location>
</feature>
<evidence type="ECO:0000259" key="8">
    <source>
        <dbReference type="Pfam" id="PF00082"/>
    </source>
</evidence>
<dbReference type="PROSITE" id="PS00136">
    <property type="entry name" value="SUBTILASE_ASP"/>
    <property type="match status" value="1"/>
</dbReference>
<evidence type="ECO:0000256" key="7">
    <source>
        <dbReference type="SAM" id="MobiDB-lite"/>
    </source>
</evidence>
<dbReference type="PANTHER" id="PTHR43806:SF11">
    <property type="entry name" value="CEREVISIN-RELATED"/>
    <property type="match status" value="1"/>
</dbReference>
<dbReference type="InterPro" id="IPR036852">
    <property type="entry name" value="Peptidase_S8/S53_dom_sf"/>
</dbReference>
<proteinExistence type="inferred from homology"/>
<feature type="active site" description="Charge relay system" evidence="5">
    <location>
        <position position="471"/>
    </location>
</feature>
<organism evidence="9 10">
    <name type="scientific">Burkholderia lata (strain ATCC 17760 / DSM 23089 / LMG 22485 / NCIMB 9086 / R18194 / 383)</name>
    <dbReference type="NCBI Taxonomy" id="482957"/>
    <lineage>
        <taxon>Bacteria</taxon>
        <taxon>Pseudomonadati</taxon>
        <taxon>Pseudomonadota</taxon>
        <taxon>Betaproteobacteria</taxon>
        <taxon>Burkholderiales</taxon>
        <taxon>Burkholderiaceae</taxon>
        <taxon>Burkholderia</taxon>
        <taxon>Burkholderia cepacia complex</taxon>
    </lineage>
</organism>
<evidence type="ECO:0000313" key="9">
    <source>
        <dbReference type="EMBL" id="VWD31063.1"/>
    </source>
</evidence>
<protein>
    <submittedName>
        <fullName evidence="9">Peptidase S8</fullName>
    </submittedName>
</protein>
<sequence length="544" mass="55429">MDTLFNRLMQSRTMKGMTVSLLPALLVACGGGGGDSASGNAPGATDESAVHEPSEPGNGSGGHADDDTWHQQCYADDTSMVAADVPALNVKTNQLVVKLRSSSSGTASVFGLGPRDTTADLAALTRVVDRINARSSANAPRGLPARLDVKRLMSGGSAVLTASGASASAAALAAELMRDPEVEYAEPDMPVRASAEPLDPHYRDTWHLHDGDVSIRMPGAWDITQGKREIVTAVIDTGVTAHPELAANLLPGYSFVSSPLAANGVPRGPRADDPGDWISPEDVSAGGPFQGWPVQDSSWHGTRVAGVIGAAANNGIGIAGINWYGGLLPVRVLGKGGGPTSDVVDGMRWAAGLPVAGVPLNPHPARVVNLSLGSAGTCSRTFQDAVDDLLAKGVTVVAAAGNDGSNAIDMPANCRGVISVGASDNTGRRAFDSNTHPRVTLSAPGVGIYSLANDGARAPGAAGFGMANGTSFATPQVSGVVSLMLAVNPGLSPRDIADILKRTARFPEVAKTTRSCRVIPAGRGLLDARAAINAAASARTGGRS</sequence>
<evidence type="ECO:0000256" key="1">
    <source>
        <dbReference type="ARBA" id="ARBA00011073"/>
    </source>
</evidence>
<dbReference type="InterPro" id="IPR015500">
    <property type="entry name" value="Peptidase_S8_subtilisin-rel"/>
</dbReference>
<dbReference type="GO" id="GO:0004252">
    <property type="term" value="F:serine-type endopeptidase activity"/>
    <property type="evidence" value="ECO:0007669"/>
    <property type="project" value="UniProtKB-UniRule"/>
</dbReference>
<reference evidence="9 10" key="1">
    <citation type="submission" date="2019-09" db="EMBL/GenBank/DDBJ databases">
        <authorList>
            <person name="Depoorter E."/>
        </authorList>
    </citation>
    <scope>NUCLEOTIDE SEQUENCE [LARGE SCALE GENOMIC DNA]</scope>
    <source>
        <strain evidence="9">R-18109</strain>
    </source>
</reference>
<dbReference type="InterPro" id="IPR050131">
    <property type="entry name" value="Peptidase_S8_subtilisin-like"/>
</dbReference>
<dbReference type="InterPro" id="IPR023827">
    <property type="entry name" value="Peptidase_S8_Asp-AS"/>
</dbReference>
<dbReference type="AlphaFoldDB" id="A0A6P2Z8J1"/>
<dbReference type="EMBL" id="CABVQH010000032">
    <property type="protein sequence ID" value="VWD31063.1"/>
    <property type="molecule type" value="Genomic_DNA"/>
</dbReference>
<dbReference type="Pfam" id="PF00082">
    <property type="entry name" value="Peptidase_S8"/>
    <property type="match status" value="1"/>
</dbReference>
<evidence type="ECO:0000256" key="2">
    <source>
        <dbReference type="ARBA" id="ARBA00022670"/>
    </source>
</evidence>
<feature type="active site" description="Charge relay system" evidence="5">
    <location>
        <position position="236"/>
    </location>
</feature>
<dbReference type="PRINTS" id="PR00723">
    <property type="entry name" value="SUBTILISIN"/>
</dbReference>
<evidence type="ECO:0000256" key="6">
    <source>
        <dbReference type="RuleBase" id="RU003355"/>
    </source>
</evidence>
<dbReference type="Gene3D" id="3.40.50.200">
    <property type="entry name" value="Peptidase S8/S53 domain"/>
    <property type="match status" value="1"/>
</dbReference>
<dbReference type="PROSITE" id="PS51257">
    <property type="entry name" value="PROKAR_LIPOPROTEIN"/>
    <property type="match status" value="1"/>
</dbReference>
<dbReference type="PROSITE" id="PS00138">
    <property type="entry name" value="SUBTILASE_SER"/>
    <property type="match status" value="1"/>
</dbReference>
<accession>A0A6P2Z8J1</accession>
<dbReference type="CDD" id="cd07496">
    <property type="entry name" value="Peptidases_S8_13"/>
    <property type="match status" value="1"/>
</dbReference>
<feature type="domain" description="Peptidase S8/S53" evidence="8">
    <location>
        <begin position="228"/>
        <end position="505"/>
    </location>
</feature>
<dbReference type="SUPFAM" id="SSF52743">
    <property type="entry name" value="Subtilisin-like"/>
    <property type="match status" value="1"/>
</dbReference>
<dbReference type="Proteomes" id="UP000494260">
    <property type="component" value="Unassembled WGS sequence"/>
</dbReference>
<dbReference type="InterPro" id="IPR023828">
    <property type="entry name" value="Peptidase_S8_Ser-AS"/>
</dbReference>
<name>A0A6P2Z8J1_BURL3</name>
<keyword evidence="4 5" id="KW-0720">Serine protease</keyword>
<feature type="region of interest" description="Disordered" evidence="7">
    <location>
        <begin position="33"/>
        <end position="69"/>
    </location>
</feature>
<evidence type="ECO:0000256" key="5">
    <source>
        <dbReference type="PROSITE-ProRule" id="PRU01240"/>
    </source>
</evidence>
<dbReference type="PANTHER" id="PTHR43806">
    <property type="entry name" value="PEPTIDASE S8"/>
    <property type="match status" value="1"/>
</dbReference>
<dbReference type="PROSITE" id="PS00137">
    <property type="entry name" value="SUBTILASE_HIS"/>
    <property type="match status" value="1"/>
</dbReference>
<keyword evidence="2 5" id="KW-0645">Protease</keyword>
<keyword evidence="3 5" id="KW-0378">Hydrolase</keyword>
<comment type="similarity">
    <text evidence="1 5 6">Belongs to the peptidase S8 family.</text>
</comment>
<dbReference type="PROSITE" id="PS51892">
    <property type="entry name" value="SUBTILASE"/>
    <property type="match status" value="1"/>
</dbReference>
<dbReference type="InterPro" id="IPR022398">
    <property type="entry name" value="Peptidase_S8_His-AS"/>
</dbReference>
<dbReference type="InterPro" id="IPR034176">
    <property type="entry name" value="Peptidases_S8_13"/>
</dbReference>
<evidence type="ECO:0000256" key="3">
    <source>
        <dbReference type="ARBA" id="ARBA00022801"/>
    </source>
</evidence>
<dbReference type="InterPro" id="IPR000209">
    <property type="entry name" value="Peptidase_S8/S53_dom"/>
</dbReference>
<gene>
    <name evidence="9" type="ORF">BLA18109_06662</name>
</gene>